<dbReference type="AlphaFoldDB" id="A0AAD2Q4B0"/>
<name>A0AAD2Q4B0_9AGAR</name>
<organism evidence="3 4">
    <name type="scientific">Mycena citricolor</name>
    <dbReference type="NCBI Taxonomy" id="2018698"/>
    <lineage>
        <taxon>Eukaryota</taxon>
        <taxon>Fungi</taxon>
        <taxon>Dikarya</taxon>
        <taxon>Basidiomycota</taxon>
        <taxon>Agaricomycotina</taxon>
        <taxon>Agaricomycetes</taxon>
        <taxon>Agaricomycetidae</taxon>
        <taxon>Agaricales</taxon>
        <taxon>Marasmiineae</taxon>
        <taxon>Mycenaceae</taxon>
        <taxon>Mycena</taxon>
    </lineage>
</organism>
<keyword evidence="4" id="KW-1185">Reference proteome</keyword>
<evidence type="ECO:0000256" key="2">
    <source>
        <dbReference type="SAM" id="Phobius"/>
    </source>
</evidence>
<reference evidence="3" key="1">
    <citation type="submission" date="2023-11" db="EMBL/GenBank/DDBJ databases">
        <authorList>
            <person name="De Vega J J."/>
            <person name="De Vega J J."/>
        </authorList>
    </citation>
    <scope>NUCLEOTIDE SEQUENCE</scope>
</reference>
<proteinExistence type="predicted"/>
<feature type="transmembrane region" description="Helical" evidence="2">
    <location>
        <begin position="105"/>
        <end position="123"/>
    </location>
</feature>
<comment type="caution">
    <text evidence="3">The sequence shown here is derived from an EMBL/GenBank/DDBJ whole genome shotgun (WGS) entry which is preliminary data.</text>
</comment>
<protein>
    <recommendedName>
        <fullName evidence="5">DUF4203 domain-containing protein</fullName>
    </recommendedName>
</protein>
<dbReference type="Proteomes" id="UP001295794">
    <property type="component" value="Unassembled WGS sequence"/>
</dbReference>
<evidence type="ECO:0000313" key="4">
    <source>
        <dbReference type="Proteomes" id="UP001295794"/>
    </source>
</evidence>
<feature type="region of interest" description="Disordered" evidence="1">
    <location>
        <begin position="401"/>
        <end position="495"/>
    </location>
</feature>
<feature type="compositionally biased region" description="Basic and acidic residues" evidence="1">
    <location>
        <begin position="407"/>
        <end position="419"/>
    </location>
</feature>
<evidence type="ECO:0000313" key="3">
    <source>
        <dbReference type="EMBL" id="CAK5274210.1"/>
    </source>
</evidence>
<feature type="transmembrane region" description="Helical" evidence="2">
    <location>
        <begin position="20"/>
        <end position="42"/>
    </location>
</feature>
<keyword evidence="2" id="KW-1133">Transmembrane helix</keyword>
<sequence length="547" mass="58886">MAINDTTTLTTLLSSTPYLLAYSLPLLLLSVLSTFSGAFLTLDRTRSFPAERYGVLPGAFESQKRRVLFLLEGGVGGLATGYAFGVHLSTFLSLMIPAVSTSSPLNSKTFVAVWILSAAITTLSAGRWRLAALAFGGIAGGALFGLAVSVIIHPPLIVRIIIVAILSSTSALVAVLPISSIQPRAVRFSTSAIGAFGLVVSIALLAHIPSWANVWERLWVDDDLSNTWGSGAEKGLAAAFCLFFTLGGVCDWLLKRQFGECPDEKWDAYLANYAASLSNGARRAGTFQPFTSAWDRWFGDERPAVQDPAFPPDDLDSKMPPESFEFQRGPAFLKKGRSVGHARFQAKMGGRKRDGIKFKPLGGESSDEDDLLTSPPGSPKIQRPWLRQKLSMASTAATLVDDVSSTKSKDLDFEREMARVRNKKRSMDGPAPEYSDLEDDLTQIGSSAGLKDNKEWSPGFLARHRSGAESSLAPSNASQAPSRTSQVAPSPQAVPATPSLIKALDRIALAQTDAFSPKGSERAVSPVSPNKEVRWDAFWKDVDSKAT</sequence>
<feature type="transmembrane region" description="Helical" evidence="2">
    <location>
        <begin position="158"/>
        <end position="181"/>
    </location>
</feature>
<feature type="transmembrane region" description="Helical" evidence="2">
    <location>
        <begin position="67"/>
        <end position="85"/>
    </location>
</feature>
<accession>A0AAD2Q4B0</accession>
<keyword evidence="2" id="KW-0812">Transmembrane</keyword>
<feature type="compositionally biased region" description="Polar residues" evidence="1">
    <location>
        <begin position="468"/>
        <end position="489"/>
    </location>
</feature>
<evidence type="ECO:0000256" key="1">
    <source>
        <dbReference type="SAM" id="MobiDB-lite"/>
    </source>
</evidence>
<evidence type="ECO:0008006" key="5">
    <source>
        <dbReference type="Google" id="ProtNLM"/>
    </source>
</evidence>
<keyword evidence="2" id="KW-0472">Membrane</keyword>
<feature type="transmembrane region" description="Helical" evidence="2">
    <location>
        <begin position="193"/>
        <end position="215"/>
    </location>
</feature>
<feature type="transmembrane region" description="Helical" evidence="2">
    <location>
        <begin position="130"/>
        <end position="152"/>
    </location>
</feature>
<dbReference type="EMBL" id="CAVNYO010000401">
    <property type="protein sequence ID" value="CAK5274210.1"/>
    <property type="molecule type" value="Genomic_DNA"/>
</dbReference>
<feature type="region of interest" description="Disordered" evidence="1">
    <location>
        <begin position="346"/>
        <end position="381"/>
    </location>
</feature>
<gene>
    <name evidence="3" type="ORF">MYCIT1_LOCUS21253</name>
</gene>